<dbReference type="STRING" id="33097.A0A150H3V6"/>
<sequence length="642" mass="69029">MANRFAVEGGAKGSKFLKGCAISVWQNSPDEQSQWSAFAKKPHNVLERIRGKSPQLKIDKSPDFWNRYLDDIACAKRLGSNSLRLSIEWARIMPTAPESIDQAAVQRYLDILAACREAGLQPMVTLHHFVHPDWFQRLGGFEREENIGYFVSWALTAFRLFRPHGVRLWATFNEPTCAAFTGYIVGIHAPGRCGATRLAGVVLLNMLRAHAAAHAAIRAQPGGDAAEVGLVHQQIRFEAAGSGLVHGAARWAAQWLTHCFGYDLVHEYLMTGRFAWRQPGRRGFAIDVLEPNGRPPCDWLGINYYTRVVLDWRMGFTCRHGEVLTDMGWPIVPEGLYAAIAHCAELGLPLYVTETGIADGRDDRRAALIAAYWGQMSRAVADGFDVRGFYYWTLCDNYEWHLGYNMKFGLFEWTGAPKNPRANPAAAKAARRAARNAPTSAPHGAATGDDSVEFAVVSGHPLPPLHIAPTGAGTATATIIGVSPPGTPWRRPKLPGADVAVCDVSAASASAAAAAAAVAEAERAVAEAAAGEECCPGRRLRHGALELIRRYVATPEDLTAAREMLCEIVWPHVPLPAALAHGSGGKRGPVAAVAGVAGAAAGAAGCVLRSLLGWGRGAGRPPRRGGDGDAEDDDERSGLLVA</sequence>
<dbReference type="EMBL" id="LSYV01000002">
    <property type="protein sequence ID" value="KXZ56250.1"/>
    <property type="molecule type" value="Genomic_DNA"/>
</dbReference>
<dbReference type="AlphaFoldDB" id="A0A150H3V6"/>
<name>A0A150H3V6_GONPE</name>
<evidence type="ECO:0000256" key="5">
    <source>
        <dbReference type="SAM" id="MobiDB-lite"/>
    </source>
</evidence>
<dbReference type="PRINTS" id="PR00131">
    <property type="entry name" value="GLHYDRLASE1"/>
</dbReference>
<proteinExistence type="inferred from homology"/>
<evidence type="ECO:0000313" key="6">
    <source>
        <dbReference type="EMBL" id="KXZ56250.1"/>
    </source>
</evidence>
<evidence type="ECO:0000256" key="3">
    <source>
        <dbReference type="ARBA" id="ARBA00023295"/>
    </source>
</evidence>
<comment type="similarity">
    <text evidence="1 4">Belongs to the glycosyl hydrolase 1 family.</text>
</comment>
<feature type="region of interest" description="Disordered" evidence="5">
    <location>
        <begin position="617"/>
        <end position="642"/>
    </location>
</feature>
<gene>
    <name evidence="6" type="ORF">GPECTOR_1g218</name>
</gene>
<dbReference type="Pfam" id="PF00232">
    <property type="entry name" value="Glyco_hydro_1"/>
    <property type="match status" value="1"/>
</dbReference>
<dbReference type="PANTHER" id="PTHR10353:SF36">
    <property type="entry name" value="LP05116P"/>
    <property type="match status" value="1"/>
</dbReference>
<evidence type="ECO:0000256" key="4">
    <source>
        <dbReference type="RuleBase" id="RU003690"/>
    </source>
</evidence>
<dbReference type="SUPFAM" id="SSF51445">
    <property type="entry name" value="(Trans)glycosidases"/>
    <property type="match status" value="1"/>
</dbReference>
<evidence type="ECO:0000313" key="7">
    <source>
        <dbReference type="Proteomes" id="UP000075714"/>
    </source>
</evidence>
<dbReference type="Gene3D" id="3.20.20.80">
    <property type="entry name" value="Glycosidases"/>
    <property type="match status" value="1"/>
</dbReference>
<protein>
    <recommendedName>
        <fullName evidence="8">Glycoside hydrolase family 1 protein</fullName>
    </recommendedName>
</protein>
<dbReference type="OrthoDB" id="65569at2759"/>
<dbReference type="PANTHER" id="PTHR10353">
    <property type="entry name" value="GLYCOSYL HYDROLASE"/>
    <property type="match status" value="1"/>
</dbReference>
<keyword evidence="7" id="KW-1185">Reference proteome</keyword>
<dbReference type="GO" id="GO:0008422">
    <property type="term" value="F:beta-glucosidase activity"/>
    <property type="evidence" value="ECO:0007669"/>
    <property type="project" value="TreeGrafter"/>
</dbReference>
<reference evidence="7" key="1">
    <citation type="journal article" date="2016" name="Nat. Commun.">
        <title>The Gonium pectorale genome demonstrates co-option of cell cycle regulation during the evolution of multicellularity.</title>
        <authorList>
            <person name="Hanschen E.R."/>
            <person name="Marriage T.N."/>
            <person name="Ferris P.J."/>
            <person name="Hamaji T."/>
            <person name="Toyoda A."/>
            <person name="Fujiyama A."/>
            <person name="Neme R."/>
            <person name="Noguchi H."/>
            <person name="Minakuchi Y."/>
            <person name="Suzuki M."/>
            <person name="Kawai-Toyooka H."/>
            <person name="Smith D.R."/>
            <person name="Sparks H."/>
            <person name="Anderson J."/>
            <person name="Bakaric R."/>
            <person name="Luria V."/>
            <person name="Karger A."/>
            <person name="Kirschner M.W."/>
            <person name="Durand P.M."/>
            <person name="Michod R.E."/>
            <person name="Nozaki H."/>
            <person name="Olson B.J."/>
        </authorList>
    </citation>
    <scope>NUCLEOTIDE SEQUENCE [LARGE SCALE GENOMIC DNA]</scope>
    <source>
        <strain evidence="7">NIES-2863</strain>
    </source>
</reference>
<dbReference type="InterPro" id="IPR017853">
    <property type="entry name" value="GH"/>
</dbReference>
<dbReference type="Proteomes" id="UP000075714">
    <property type="component" value="Unassembled WGS sequence"/>
</dbReference>
<comment type="caution">
    <text evidence="6">The sequence shown here is derived from an EMBL/GenBank/DDBJ whole genome shotgun (WGS) entry which is preliminary data.</text>
</comment>
<keyword evidence="2" id="KW-0378">Hydrolase</keyword>
<evidence type="ECO:0000256" key="1">
    <source>
        <dbReference type="ARBA" id="ARBA00010838"/>
    </source>
</evidence>
<dbReference type="GO" id="GO:0005975">
    <property type="term" value="P:carbohydrate metabolic process"/>
    <property type="evidence" value="ECO:0007669"/>
    <property type="project" value="InterPro"/>
</dbReference>
<organism evidence="6 7">
    <name type="scientific">Gonium pectorale</name>
    <name type="common">Green alga</name>
    <dbReference type="NCBI Taxonomy" id="33097"/>
    <lineage>
        <taxon>Eukaryota</taxon>
        <taxon>Viridiplantae</taxon>
        <taxon>Chlorophyta</taxon>
        <taxon>core chlorophytes</taxon>
        <taxon>Chlorophyceae</taxon>
        <taxon>CS clade</taxon>
        <taxon>Chlamydomonadales</taxon>
        <taxon>Volvocaceae</taxon>
        <taxon>Gonium</taxon>
    </lineage>
</organism>
<keyword evidence="3" id="KW-0326">Glycosidase</keyword>
<evidence type="ECO:0008006" key="8">
    <source>
        <dbReference type="Google" id="ProtNLM"/>
    </source>
</evidence>
<accession>A0A150H3V6</accession>
<feature type="region of interest" description="Disordered" evidence="5">
    <location>
        <begin position="421"/>
        <end position="448"/>
    </location>
</feature>
<evidence type="ECO:0000256" key="2">
    <source>
        <dbReference type="ARBA" id="ARBA00022801"/>
    </source>
</evidence>
<dbReference type="InterPro" id="IPR001360">
    <property type="entry name" value="Glyco_hydro_1"/>
</dbReference>